<evidence type="ECO:0000313" key="6">
    <source>
        <dbReference type="EMBL" id="RDI56130.1"/>
    </source>
</evidence>
<dbReference type="STRING" id="1210089.GCA_001613165_01747"/>
<dbReference type="InterPro" id="IPR036250">
    <property type="entry name" value="AcylCo_DH-like_C"/>
</dbReference>
<dbReference type="SUPFAM" id="SSF47203">
    <property type="entry name" value="Acyl-CoA dehydrogenase C-terminal domain-like"/>
    <property type="match status" value="1"/>
</dbReference>
<dbReference type="GO" id="GO:0003995">
    <property type="term" value="F:acyl-CoA dehydrogenase activity"/>
    <property type="evidence" value="ECO:0007669"/>
    <property type="project" value="TreeGrafter"/>
</dbReference>
<accession>A0A370HH79</accession>
<dbReference type="OrthoDB" id="8677713at2"/>
<evidence type="ECO:0000259" key="5">
    <source>
        <dbReference type="Pfam" id="PF00441"/>
    </source>
</evidence>
<organism evidence="6 7">
    <name type="scientific">Nocardia mexicana</name>
    <dbReference type="NCBI Taxonomy" id="279262"/>
    <lineage>
        <taxon>Bacteria</taxon>
        <taxon>Bacillati</taxon>
        <taxon>Actinomycetota</taxon>
        <taxon>Actinomycetes</taxon>
        <taxon>Mycobacteriales</taxon>
        <taxon>Nocardiaceae</taxon>
        <taxon>Nocardia</taxon>
    </lineage>
</organism>
<dbReference type="EMBL" id="QQAZ01000001">
    <property type="protein sequence ID" value="RDI56130.1"/>
    <property type="molecule type" value="Genomic_DNA"/>
</dbReference>
<keyword evidence="1" id="KW-0285">Flavoprotein</keyword>
<dbReference type="AlphaFoldDB" id="A0A370HH79"/>
<keyword evidence="2" id="KW-0274">FAD</keyword>
<evidence type="ECO:0000256" key="1">
    <source>
        <dbReference type="ARBA" id="ARBA00022630"/>
    </source>
</evidence>
<gene>
    <name evidence="6" type="ORF">DFR68_101967</name>
</gene>
<name>A0A370HH79_9NOCA</name>
<reference evidence="6 7" key="1">
    <citation type="submission" date="2018-07" db="EMBL/GenBank/DDBJ databases">
        <title>Genomic Encyclopedia of Type Strains, Phase IV (KMG-IV): sequencing the most valuable type-strain genomes for metagenomic binning, comparative biology and taxonomic classification.</title>
        <authorList>
            <person name="Goeker M."/>
        </authorList>
    </citation>
    <scope>NUCLEOTIDE SEQUENCE [LARGE SCALE GENOMIC DNA]</scope>
    <source>
        <strain evidence="6 7">DSM 44952</strain>
    </source>
</reference>
<keyword evidence="3" id="KW-0560">Oxidoreductase</keyword>
<dbReference type="PANTHER" id="PTHR43884:SF20">
    <property type="entry name" value="ACYL-COA DEHYDROGENASE FADE28"/>
    <property type="match status" value="1"/>
</dbReference>
<sequence>MAELDTHEWELLTATLRKTMAAADRRDVDAALAELGWPELLAEAPTVAASTVCRLLGETGSHASVLDDIVGHAAQSADAGPIPLPFAGGMWVVWDRESEPGRSLDEELPLRTVATGAELPSAALAAGRHALGWWLLGTGHAMLTLARRHVVERKQFGRPLASFQAVRHRLAETLVALEGAEAVLNMARDDLGAMLGTADDNRSATPGTAGDDRGTAAGTADNLGTILGTADSDLGALPDHSRNALGAMLGKAAAGQAALTAARHCQQVLGGIGFTSEHDLHRHVRRTLVLDGLFGSTRELSREAGAYIRAAGAAPRLAQL</sequence>
<evidence type="ECO:0000256" key="4">
    <source>
        <dbReference type="SAM" id="MobiDB-lite"/>
    </source>
</evidence>
<dbReference type="Gene3D" id="1.20.140.10">
    <property type="entry name" value="Butyryl-CoA Dehydrogenase, subunit A, domain 3"/>
    <property type="match status" value="1"/>
</dbReference>
<feature type="domain" description="Acyl-CoA dehydrogenase/oxidase C-terminal" evidence="5">
    <location>
        <begin position="116"/>
        <end position="185"/>
    </location>
</feature>
<keyword evidence="7" id="KW-1185">Reference proteome</keyword>
<dbReference type="RefSeq" id="WP_068016840.1">
    <property type="nucleotide sequence ID" value="NZ_QQAZ01000001.1"/>
</dbReference>
<comment type="caution">
    <text evidence="6">The sequence shown here is derived from an EMBL/GenBank/DDBJ whole genome shotgun (WGS) entry which is preliminary data.</text>
</comment>
<dbReference type="PANTHER" id="PTHR43884">
    <property type="entry name" value="ACYL-COA DEHYDROGENASE"/>
    <property type="match status" value="1"/>
</dbReference>
<feature type="region of interest" description="Disordered" evidence="4">
    <location>
        <begin position="197"/>
        <end position="217"/>
    </location>
</feature>
<feature type="compositionally biased region" description="Low complexity" evidence="4">
    <location>
        <begin position="204"/>
        <end position="217"/>
    </location>
</feature>
<dbReference type="Pfam" id="PF00441">
    <property type="entry name" value="Acyl-CoA_dh_1"/>
    <property type="match status" value="1"/>
</dbReference>
<evidence type="ECO:0000313" key="7">
    <source>
        <dbReference type="Proteomes" id="UP000255355"/>
    </source>
</evidence>
<proteinExistence type="predicted"/>
<evidence type="ECO:0000256" key="3">
    <source>
        <dbReference type="ARBA" id="ARBA00023002"/>
    </source>
</evidence>
<evidence type="ECO:0000256" key="2">
    <source>
        <dbReference type="ARBA" id="ARBA00022827"/>
    </source>
</evidence>
<protein>
    <submittedName>
        <fullName evidence="6">Acyl-CoA dehydrogenase-like protein</fullName>
    </submittedName>
</protein>
<dbReference type="Proteomes" id="UP000255355">
    <property type="component" value="Unassembled WGS sequence"/>
</dbReference>
<dbReference type="InterPro" id="IPR009075">
    <property type="entry name" value="AcylCo_DH/oxidase_C"/>
</dbReference>